<dbReference type="SUPFAM" id="SSF53474">
    <property type="entry name" value="alpha/beta-Hydrolases"/>
    <property type="match status" value="1"/>
</dbReference>
<sequence>MRVLLSFLFIMSICCSVFPWGRSIVRSVFILPALISATQPGALISNGETIQHTQITISSQTGPVYLDIFQPTGHDPLIRSARGGVLIVPGVGDNRQVPQLINLSEALARTGLIVMDMTTPILMNYDISEQDTDATVQAFKKLESLPGMAGRHSGMISFSGGVPLTCFAAADPRIKDKVAYVAAFGGYFDTTTLIETFGRRSITIDGKAEAWHPIDIPIQVLTNITIKNFSYDEQTTLRSGLATNAQPLSAEQLQTLSSGAQAVYHLLKGDEPGQVESNMKALPPDVQQLLAELSPKRVIKDIRAPIFLLHDRNDASLPVTETREFDAALTQLQHKHEYVEFHIFDHVEVRSGLNLGQLIGDGTHLFSTLDNLLYAGS</sequence>
<evidence type="ECO:0000313" key="2">
    <source>
        <dbReference type="Proteomes" id="UP000287188"/>
    </source>
</evidence>
<protein>
    <recommendedName>
        <fullName evidence="3">Alpha/beta hydrolase</fullName>
    </recommendedName>
</protein>
<evidence type="ECO:0008006" key="3">
    <source>
        <dbReference type="Google" id="ProtNLM"/>
    </source>
</evidence>
<dbReference type="AlphaFoldDB" id="A0A402AB98"/>
<organism evidence="1 2">
    <name type="scientific">Dictyobacter kobayashii</name>
    <dbReference type="NCBI Taxonomy" id="2014872"/>
    <lineage>
        <taxon>Bacteria</taxon>
        <taxon>Bacillati</taxon>
        <taxon>Chloroflexota</taxon>
        <taxon>Ktedonobacteria</taxon>
        <taxon>Ktedonobacterales</taxon>
        <taxon>Dictyobacteraceae</taxon>
        <taxon>Dictyobacter</taxon>
    </lineage>
</organism>
<reference evidence="2" key="1">
    <citation type="submission" date="2018-12" db="EMBL/GenBank/DDBJ databases">
        <title>Tengunoibacter tsumagoiensis gen. nov., sp. nov., Dictyobacter kobayashii sp. nov., D. alpinus sp. nov., and D. joshuensis sp. nov. and description of Dictyobacteraceae fam. nov. within the order Ktedonobacterales isolated from Tengu-no-mugimeshi.</title>
        <authorList>
            <person name="Wang C.M."/>
            <person name="Zheng Y."/>
            <person name="Sakai Y."/>
            <person name="Toyoda A."/>
            <person name="Minakuchi Y."/>
            <person name="Abe K."/>
            <person name="Yokota A."/>
            <person name="Yabe S."/>
        </authorList>
    </citation>
    <scope>NUCLEOTIDE SEQUENCE [LARGE SCALE GENOMIC DNA]</scope>
    <source>
        <strain evidence="2">Uno11</strain>
    </source>
</reference>
<comment type="caution">
    <text evidence="1">The sequence shown here is derived from an EMBL/GenBank/DDBJ whole genome shotgun (WGS) entry which is preliminary data.</text>
</comment>
<keyword evidence="2" id="KW-1185">Reference proteome</keyword>
<accession>A0A402AB98</accession>
<gene>
    <name evidence="1" type="ORF">KDK_00610</name>
</gene>
<proteinExistence type="predicted"/>
<dbReference type="Gene3D" id="3.40.50.1820">
    <property type="entry name" value="alpha/beta hydrolase"/>
    <property type="match status" value="2"/>
</dbReference>
<evidence type="ECO:0000313" key="1">
    <source>
        <dbReference type="EMBL" id="GCE16261.1"/>
    </source>
</evidence>
<name>A0A402AB98_9CHLR</name>
<dbReference type="Proteomes" id="UP000287188">
    <property type="component" value="Unassembled WGS sequence"/>
</dbReference>
<dbReference type="EMBL" id="BIFS01000001">
    <property type="protein sequence ID" value="GCE16261.1"/>
    <property type="molecule type" value="Genomic_DNA"/>
</dbReference>
<dbReference type="InterPro" id="IPR029058">
    <property type="entry name" value="AB_hydrolase_fold"/>
</dbReference>